<accession>A0A399SX72</accession>
<feature type="chain" id="PRO_5017301993" evidence="1">
    <location>
        <begin position="22"/>
        <end position="442"/>
    </location>
</feature>
<dbReference type="Pfam" id="PF16819">
    <property type="entry name" value="DUF5074"/>
    <property type="match status" value="1"/>
</dbReference>
<reference evidence="2 3" key="1">
    <citation type="submission" date="2018-08" db="EMBL/GenBank/DDBJ databases">
        <title>Pallidiluteibacterium maritimus gen. nov., sp. nov., isolated from coastal sediment.</title>
        <authorList>
            <person name="Zhou L.Y."/>
        </authorList>
    </citation>
    <scope>NUCLEOTIDE SEQUENCE [LARGE SCALE GENOMIC DNA]</scope>
    <source>
        <strain evidence="2 3">XSD2</strain>
    </source>
</reference>
<dbReference type="AlphaFoldDB" id="A0A399SX72"/>
<feature type="signal peptide" evidence="1">
    <location>
        <begin position="1"/>
        <end position="21"/>
    </location>
</feature>
<dbReference type="InterPro" id="IPR011044">
    <property type="entry name" value="Quino_amine_DH_bsu"/>
</dbReference>
<keyword evidence="3" id="KW-1185">Reference proteome</keyword>
<dbReference type="SUPFAM" id="SSF50969">
    <property type="entry name" value="YVTN repeat-like/Quinoprotein amine dehydrogenase"/>
    <property type="match status" value="1"/>
</dbReference>
<gene>
    <name evidence="2" type="ORF">D1614_16820</name>
</gene>
<dbReference type="Gene3D" id="2.130.10.10">
    <property type="entry name" value="YVTN repeat-like/Quinoprotein amine dehydrogenase"/>
    <property type="match status" value="1"/>
</dbReference>
<evidence type="ECO:0000313" key="2">
    <source>
        <dbReference type="EMBL" id="RIJ46825.1"/>
    </source>
</evidence>
<protein>
    <submittedName>
        <fullName evidence="2">DUF5074 domain-containing protein</fullName>
    </submittedName>
</protein>
<keyword evidence="1" id="KW-0732">Signal</keyword>
<organism evidence="2 3">
    <name type="scientific">Maribellus luteus</name>
    <dbReference type="NCBI Taxonomy" id="2305463"/>
    <lineage>
        <taxon>Bacteria</taxon>
        <taxon>Pseudomonadati</taxon>
        <taxon>Bacteroidota</taxon>
        <taxon>Bacteroidia</taxon>
        <taxon>Marinilabiliales</taxon>
        <taxon>Prolixibacteraceae</taxon>
        <taxon>Maribellus</taxon>
    </lineage>
</organism>
<evidence type="ECO:0000256" key="1">
    <source>
        <dbReference type="SAM" id="SignalP"/>
    </source>
</evidence>
<dbReference type="InterPro" id="IPR031815">
    <property type="entry name" value="DUF5074"/>
</dbReference>
<name>A0A399SX72_9BACT</name>
<sequence>MKTNLKLLAALFIGITLFSCSDDDPILPNPPSANIKSLGGGEEIAQNDTLYLIAEINSSEEATHSWLIDNEAVEAGDTLAFVSGEIGDHEIILKASNAGGEYSTTFSVSVFGKYRDGVWVLNEGNMTSENGTLIFISSKGVATDSVYQKVNGSELGNSAQDLFIADGKMYIMAQNGDRDGGDGMLVVANAETLEKEVAYSNAELEGLSWPTHVAVVGNSAYIRDNAGVYLLNLGSKELTFVDGTSGAMKNRMAVVNGKVFVPAGKKVFVLQDGQLNGEIELPGTLSGIVRSADDKLLVSCNGTPSFVLKIDPADYSTIQQNEVADVRISAGWGASPAIGAKGDTVYFSSSTKIYRHILETGETKEMTDVKDHIENAGIVYNNLGVHPVTGEVYFNTIKGYGLDFLINDITVFNFSGETPVLVNDFKDYTNFPAGIFFTDNFR</sequence>
<dbReference type="RefSeq" id="WP_119439141.1">
    <property type="nucleotide sequence ID" value="NZ_QWGR01000011.1"/>
</dbReference>
<dbReference type="InterPro" id="IPR015943">
    <property type="entry name" value="WD40/YVTN_repeat-like_dom_sf"/>
</dbReference>
<dbReference type="PROSITE" id="PS51257">
    <property type="entry name" value="PROKAR_LIPOPROTEIN"/>
    <property type="match status" value="1"/>
</dbReference>
<comment type="caution">
    <text evidence="2">The sequence shown here is derived from an EMBL/GenBank/DDBJ whole genome shotgun (WGS) entry which is preliminary data.</text>
</comment>
<dbReference type="OrthoDB" id="1071014at2"/>
<proteinExistence type="predicted"/>
<dbReference type="Proteomes" id="UP000265926">
    <property type="component" value="Unassembled WGS sequence"/>
</dbReference>
<dbReference type="EMBL" id="QWGR01000011">
    <property type="protein sequence ID" value="RIJ46825.1"/>
    <property type="molecule type" value="Genomic_DNA"/>
</dbReference>
<evidence type="ECO:0000313" key="3">
    <source>
        <dbReference type="Proteomes" id="UP000265926"/>
    </source>
</evidence>